<accession>A0AAW3ZMR0</accession>
<name>A0AAW3ZMR0_9GAMM</name>
<dbReference type="AlphaFoldDB" id="A0AAW3ZMR0"/>
<gene>
    <name evidence="1" type="ORF">IFO71_07540</name>
</gene>
<keyword evidence="2" id="KW-1185">Reference proteome</keyword>
<dbReference type="Proteomes" id="UP000613768">
    <property type="component" value="Unassembled WGS sequence"/>
</dbReference>
<evidence type="ECO:0000313" key="2">
    <source>
        <dbReference type="Proteomes" id="UP000613768"/>
    </source>
</evidence>
<proteinExistence type="predicted"/>
<dbReference type="PANTHER" id="PTHR48079">
    <property type="entry name" value="PROTEIN YEEZ"/>
    <property type="match status" value="1"/>
</dbReference>
<protein>
    <recommendedName>
        <fullName evidence="3">Nucleoside-diphosphate-sugar epimerase</fullName>
    </recommendedName>
</protein>
<dbReference type="SUPFAM" id="SSF51735">
    <property type="entry name" value="NAD(P)-binding Rossmann-fold domains"/>
    <property type="match status" value="1"/>
</dbReference>
<dbReference type="GO" id="GO:0004029">
    <property type="term" value="F:aldehyde dehydrogenase (NAD+) activity"/>
    <property type="evidence" value="ECO:0007669"/>
    <property type="project" value="TreeGrafter"/>
</dbReference>
<dbReference type="InterPro" id="IPR036291">
    <property type="entry name" value="NAD(P)-bd_dom_sf"/>
</dbReference>
<organism evidence="1 2">
    <name type="scientific">Pseudomarimonas arenosa</name>
    <dbReference type="NCBI Taxonomy" id="2774145"/>
    <lineage>
        <taxon>Bacteria</taxon>
        <taxon>Pseudomonadati</taxon>
        <taxon>Pseudomonadota</taxon>
        <taxon>Gammaproteobacteria</taxon>
        <taxon>Lysobacterales</taxon>
        <taxon>Lysobacteraceae</taxon>
        <taxon>Pseudomarimonas</taxon>
    </lineage>
</organism>
<dbReference type="EMBL" id="JACYTR010000010">
    <property type="protein sequence ID" value="MBD8525591.1"/>
    <property type="molecule type" value="Genomic_DNA"/>
</dbReference>
<sequence length="281" mass="30805">MNILIGGLGDLGRRCARLWSAAGHTVIGLKRRPQIDPGEGWQTLAADMAALQPGQFDQVELALFCASPDQRSESAYQACYFEAAAAFMASVPAAARRLLVSSSAPIEGADGQWVDEDQHCPAERWNGKLLAAAERQLRRSWPALCVLMPSGLYGPGRNWLLRRVLAGETGGGRYTHRIHIDDCARAVVHLSAQTQRAPRYLLTDDAPLPEWQVMAGLAEMLGQTPARRGPVAEGRRLSNRRLHASGFRLHYPDFRRGYRDLLSSAGPVNRQQTTSTLSDAP</sequence>
<dbReference type="PANTHER" id="PTHR48079:SF6">
    <property type="entry name" value="NAD(P)-BINDING DOMAIN-CONTAINING PROTEIN-RELATED"/>
    <property type="match status" value="1"/>
</dbReference>
<dbReference type="GO" id="GO:0005737">
    <property type="term" value="C:cytoplasm"/>
    <property type="evidence" value="ECO:0007669"/>
    <property type="project" value="TreeGrafter"/>
</dbReference>
<comment type="caution">
    <text evidence="1">The sequence shown here is derived from an EMBL/GenBank/DDBJ whole genome shotgun (WGS) entry which is preliminary data.</text>
</comment>
<dbReference type="RefSeq" id="WP_192028936.1">
    <property type="nucleotide sequence ID" value="NZ_JACYTR010000010.1"/>
</dbReference>
<evidence type="ECO:0008006" key="3">
    <source>
        <dbReference type="Google" id="ProtNLM"/>
    </source>
</evidence>
<reference evidence="1 2" key="1">
    <citation type="submission" date="2020-09" db="EMBL/GenBank/DDBJ databases">
        <title>Pseudoxanthomonas sp. CAU 1598 isolated from sand of Yaerae Beach.</title>
        <authorList>
            <person name="Kim W."/>
        </authorList>
    </citation>
    <scope>NUCLEOTIDE SEQUENCE [LARGE SCALE GENOMIC DNA]</scope>
    <source>
        <strain evidence="1 2">CAU 1598</strain>
    </source>
</reference>
<dbReference type="Gene3D" id="3.40.50.720">
    <property type="entry name" value="NAD(P)-binding Rossmann-like Domain"/>
    <property type="match status" value="1"/>
</dbReference>
<evidence type="ECO:0000313" key="1">
    <source>
        <dbReference type="EMBL" id="MBD8525591.1"/>
    </source>
</evidence>
<dbReference type="InterPro" id="IPR051783">
    <property type="entry name" value="NAD(P)-dependent_oxidoreduct"/>
</dbReference>